<proteinExistence type="predicted"/>
<evidence type="ECO:0000313" key="1">
    <source>
        <dbReference type="EMBL" id="CUU24596.1"/>
    </source>
</evidence>
<dbReference type="PROSITE" id="PS51257">
    <property type="entry name" value="PROKAR_LIPOPROTEIN"/>
    <property type="match status" value="1"/>
</dbReference>
<keyword evidence="2" id="KW-1185">Reference proteome</keyword>
<reference evidence="2" key="1">
    <citation type="submission" date="2015-11" db="EMBL/GenBank/DDBJ databases">
        <authorList>
            <person name="Blom J."/>
        </authorList>
    </citation>
    <scope>NUCLEOTIDE SEQUENCE [LARGE SCALE GENOMIC DNA]</scope>
</reference>
<gene>
    <name evidence="1" type="ORF">EM595_2363</name>
</gene>
<dbReference type="Proteomes" id="UP000059419">
    <property type="component" value="Chromosome 1"/>
</dbReference>
<dbReference type="EMBL" id="LN907827">
    <property type="protein sequence ID" value="CUU24596.1"/>
    <property type="molecule type" value="Genomic_DNA"/>
</dbReference>
<sequence length="37" mass="3950">MQMNRFTARQDQTLVMAVMAGCALCPDAYGQSGGPDD</sequence>
<name>A0A0U5GNE2_9GAMM</name>
<dbReference type="KEGG" id="ege:EM595_2363"/>
<dbReference type="STRING" id="1619313.EM595_2363"/>
<evidence type="ECO:0000313" key="2">
    <source>
        <dbReference type="Proteomes" id="UP000059419"/>
    </source>
</evidence>
<dbReference type="PATRIC" id="fig|1619313.3.peg.2455"/>
<accession>A0A0U5GNE2</accession>
<organism evidence="1 2">
    <name type="scientific">Duffyella gerundensis</name>
    <dbReference type="NCBI Taxonomy" id="1619313"/>
    <lineage>
        <taxon>Bacteria</taxon>
        <taxon>Pseudomonadati</taxon>
        <taxon>Pseudomonadota</taxon>
        <taxon>Gammaproteobacteria</taxon>
        <taxon>Enterobacterales</taxon>
        <taxon>Erwiniaceae</taxon>
        <taxon>Duffyella</taxon>
    </lineage>
</organism>
<protein>
    <submittedName>
        <fullName evidence="1">Uncharacterized protein</fullName>
    </submittedName>
</protein>
<dbReference type="AlphaFoldDB" id="A0A0U5GNE2"/>